<organism evidence="18 19">
    <name type="scientific">Streptomyces corynorhini</name>
    <dbReference type="NCBI Taxonomy" id="2282652"/>
    <lineage>
        <taxon>Bacteria</taxon>
        <taxon>Bacillati</taxon>
        <taxon>Actinomycetota</taxon>
        <taxon>Actinomycetes</taxon>
        <taxon>Kitasatosporales</taxon>
        <taxon>Streptomycetaceae</taxon>
        <taxon>Streptomyces</taxon>
    </lineage>
</organism>
<dbReference type="PROSITE" id="PS52004">
    <property type="entry name" value="KS3_2"/>
    <property type="match status" value="1"/>
</dbReference>
<evidence type="ECO:0000256" key="13">
    <source>
        <dbReference type="ARBA" id="ARBA00047659"/>
    </source>
</evidence>
<evidence type="ECO:0000256" key="8">
    <source>
        <dbReference type="ARBA" id="ARBA00023098"/>
    </source>
</evidence>
<evidence type="ECO:0000256" key="1">
    <source>
        <dbReference type="ARBA" id="ARBA00005194"/>
    </source>
</evidence>
<dbReference type="Pfam" id="PF00109">
    <property type="entry name" value="ketoacyl-synt"/>
    <property type="match status" value="1"/>
</dbReference>
<dbReference type="GO" id="GO:0005829">
    <property type="term" value="C:cytosol"/>
    <property type="evidence" value="ECO:0007669"/>
    <property type="project" value="TreeGrafter"/>
</dbReference>
<keyword evidence="9 14" id="KW-0275">Fatty acid biosynthesis</keyword>
<dbReference type="PROSITE" id="PS00606">
    <property type="entry name" value="KS3_1"/>
    <property type="match status" value="1"/>
</dbReference>
<comment type="caution">
    <text evidence="18">The sequence shown here is derived from an EMBL/GenBank/DDBJ whole genome shotgun (WGS) entry which is preliminary data.</text>
</comment>
<keyword evidence="6 14" id="KW-0808">Transferase</keyword>
<evidence type="ECO:0000256" key="10">
    <source>
        <dbReference type="ARBA" id="ARBA00023315"/>
    </source>
</evidence>
<dbReference type="InterPro" id="IPR014030">
    <property type="entry name" value="Ketoacyl_synth_N"/>
</dbReference>
<dbReference type="InterPro" id="IPR017568">
    <property type="entry name" value="3-oxoacyl-ACP_synth-2"/>
</dbReference>
<evidence type="ECO:0000256" key="11">
    <source>
        <dbReference type="ARBA" id="ARBA00024006"/>
    </source>
</evidence>
<dbReference type="PANTHER" id="PTHR11712">
    <property type="entry name" value="POLYKETIDE SYNTHASE-RELATED"/>
    <property type="match status" value="1"/>
</dbReference>
<keyword evidence="8" id="KW-0443">Lipid metabolism</keyword>
<sequence length="431" mass="45422">MGFQVGSEPQDRRRVVITGHGAITPVGLTVDEFWASLVDGRSGISDIKGFDASDLPVRIGAEVKEFDPGVYMPHKVSRRIDVSTQYGVAAAMQAVQQAKLEVDEELAPRVGVYVGSSAGPATMTYDTTIKLHERGARSVSPFFFATSGSESSAGEIALWLGACGPSASLTTACASGATSIGEAMRLIQFGVADVMVAGGTEAPVTRLNIAAAAACRALSRRNDDPARACRPFDKDRDGFVMGAGAGILVLEEAEHARRRGARVLAELVGYGATTDAYHLTAPHPEGLGTKRAMRIALESGGLRPEDVDYVNAHGTSTELNDKSEIAALRDVLGERALQIPISSTKSMTGHLISGTGAVELIASVQAIRHGVVPPTLNCEVPEDARLNFVPSVAQKWDTDVVMSNSFGFGGHNAVLIVRRWEQEGSSATHAA</sequence>
<dbReference type="OrthoDB" id="9808669at2"/>
<dbReference type="NCBIfam" id="TIGR03150">
    <property type="entry name" value="fabF"/>
    <property type="match status" value="1"/>
</dbReference>
<feature type="domain" description="Ketosynthase family 3 (KS3)" evidence="17">
    <location>
        <begin position="12"/>
        <end position="419"/>
    </location>
</feature>
<keyword evidence="19" id="KW-1185">Reference proteome</keyword>
<dbReference type="SUPFAM" id="SSF53901">
    <property type="entry name" value="Thiolase-like"/>
    <property type="match status" value="2"/>
</dbReference>
<proteinExistence type="inferred from homology"/>
<dbReference type="EMBL" id="QQNA01000145">
    <property type="protein sequence ID" value="RDG36683.1"/>
    <property type="molecule type" value="Genomic_DNA"/>
</dbReference>
<gene>
    <name evidence="18" type="primary">fabF</name>
    <name evidence="18" type="ORF">DVH02_18950</name>
</gene>
<dbReference type="InterPro" id="IPR018201">
    <property type="entry name" value="Ketoacyl_synth_AS"/>
</dbReference>
<evidence type="ECO:0000256" key="3">
    <source>
        <dbReference type="ARBA" id="ARBA00012356"/>
    </source>
</evidence>
<dbReference type="PANTHER" id="PTHR11712:SF336">
    <property type="entry name" value="3-OXOACYL-[ACYL-CARRIER-PROTEIN] SYNTHASE, MITOCHONDRIAL"/>
    <property type="match status" value="1"/>
</dbReference>
<feature type="active site" description="For beta-ketoacyl synthase activity" evidence="15">
    <location>
        <position position="173"/>
    </location>
</feature>
<evidence type="ECO:0000256" key="15">
    <source>
        <dbReference type="PIRSR" id="PIRSR000447-1"/>
    </source>
</evidence>
<evidence type="ECO:0000256" key="16">
    <source>
        <dbReference type="RuleBase" id="RU003694"/>
    </source>
</evidence>
<dbReference type="InterPro" id="IPR020841">
    <property type="entry name" value="PKS_Beta-ketoAc_synthase_dom"/>
</dbReference>
<keyword evidence="7" id="KW-0276">Fatty acid metabolism</keyword>
<accession>A0A370BA58</accession>
<protein>
    <recommendedName>
        <fullName evidence="4 14">3-oxoacyl-[acyl-carrier-protein] synthase 2</fullName>
        <ecNumber evidence="3 14">2.3.1.179</ecNumber>
    </recommendedName>
</protein>
<evidence type="ECO:0000256" key="6">
    <source>
        <dbReference type="ARBA" id="ARBA00022679"/>
    </source>
</evidence>
<dbReference type="UniPathway" id="UPA00094"/>
<dbReference type="Pfam" id="PF02801">
    <property type="entry name" value="Ketoacyl-synt_C"/>
    <property type="match status" value="1"/>
</dbReference>
<name>A0A370BA58_9ACTN</name>
<evidence type="ECO:0000256" key="9">
    <source>
        <dbReference type="ARBA" id="ARBA00023160"/>
    </source>
</evidence>
<dbReference type="AlphaFoldDB" id="A0A370BA58"/>
<comment type="function">
    <text evidence="11 14">Involved in the type II fatty acid elongation cycle. Catalyzes the elongation of a wide range of acyl-ACP by the addition of two carbons from malonyl-ACP to an acyl acceptor. Can efficiently catalyze the conversion of palmitoleoyl-ACP (cis-hexadec-9-enoyl-ACP) to cis-vaccenoyl-ACP (cis-octadec-11-enoyl-ACP), an essential step in the thermal regulation of fatty acid composition.</text>
</comment>
<dbReference type="InterPro" id="IPR016039">
    <property type="entry name" value="Thiolase-like"/>
</dbReference>
<evidence type="ECO:0000259" key="17">
    <source>
        <dbReference type="PROSITE" id="PS52004"/>
    </source>
</evidence>
<evidence type="ECO:0000256" key="5">
    <source>
        <dbReference type="ARBA" id="ARBA00022516"/>
    </source>
</evidence>
<comment type="pathway">
    <text evidence="1 14">Lipid metabolism; fatty acid biosynthesis.</text>
</comment>
<dbReference type="CDD" id="cd00834">
    <property type="entry name" value="KAS_I_II"/>
    <property type="match status" value="1"/>
</dbReference>
<dbReference type="NCBIfam" id="NF005589">
    <property type="entry name" value="PRK07314.1"/>
    <property type="match status" value="1"/>
</dbReference>
<comment type="catalytic activity">
    <reaction evidence="13 14">
        <text>a fatty acyl-[ACP] + malonyl-[ACP] + H(+) = a 3-oxoacyl-[ACP] + holo-[ACP] + CO2</text>
        <dbReference type="Rhea" id="RHEA:22836"/>
        <dbReference type="Rhea" id="RHEA-COMP:9623"/>
        <dbReference type="Rhea" id="RHEA-COMP:9685"/>
        <dbReference type="Rhea" id="RHEA-COMP:9916"/>
        <dbReference type="Rhea" id="RHEA-COMP:14125"/>
        <dbReference type="ChEBI" id="CHEBI:15378"/>
        <dbReference type="ChEBI" id="CHEBI:16526"/>
        <dbReference type="ChEBI" id="CHEBI:64479"/>
        <dbReference type="ChEBI" id="CHEBI:78449"/>
        <dbReference type="ChEBI" id="CHEBI:78776"/>
        <dbReference type="ChEBI" id="CHEBI:138651"/>
    </reaction>
</comment>
<evidence type="ECO:0000256" key="12">
    <source>
        <dbReference type="ARBA" id="ARBA00047318"/>
    </source>
</evidence>
<evidence type="ECO:0000256" key="4">
    <source>
        <dbReference type="ARBA" id="ARBA00014657"/>
    </source>
</evidence>
<dbReference type="SMART" id="SM00825">
    <property type="entry name" value="PKS_KS"/>
    <property type="match status" value="1"/>
</dbReference>
<evidence type="ECO:0000256" key="7">
    <source>
        <dbReference type="ARBA" id="ARBA00022832"/>
    </source>
</evidence>
<evidence type="ECO:0000256" key="2">
    <source>
        <dbReference type="ARBA" id="ARBA00008467"/>
    </source>
</evidence>
<keyword evidence="10 14" id="KW-0012">Acyltransferase</keyword>
<reference evidence="18 19" key="1">
    <citation type="submission" date="2018-07" db="EMBL/GenBank/DDBJ databases">
        <title>Streptomyces species from bats.</title>
        <authorList>
            <person name="Dunlap C."/>
        </authorList>
    </citation>
    <scope>NUCLEOTIDE SEQUENCE [LARGE SCALE GENOMIC DNA]</scope>
    <source>
        <strain evidence="18 19">AC230</strain>
    </source>
</reference>
<evidence type="ECO:0000313" key="19">
    <source>
        <dbReference type="Proteomes" id="UP000253741"/>
    </source>
</evidence>
<dbReference type="InterPro" id="IPR014031">
    <property type="entry name" value="Ketoacyl_synth_C"/>
</dbReference>
<comment type="catalytic activity">
    <reaction evidence="12 14">
        <text>(9Z)-hexadecenoyl-[ACP] + malonyl-[ACP] + H(+) = 3-oxo-(11Z)-octadecenoyl-[ACP] + holo-[ACP] + CO2</text>
        <dbReference type="Rhea" id="RHEA:55040"/>
        <dbReference type="Rhea" id="RHEA-COMP:9623"/>
        <dbReference type="Rhea" id="RHEA-COMP:9685"/>
        <dbReference type="Rhea" id="RHEA-COMP:10800"/>
        <dbReference type="Rhea" id="RHEA-COMP:14074"/>
        <dbReference type="ChEBI" id="CHEBI:15378"/>
        <dbReference type="ChEBI" id="CHEBI:16526"/>
        <dbReference type="ChEBI" id="CHEBI:64479"/>
        <dbReference type="ChEBI" id="CHEBI:78449"/>
        <dbReference type="ChEBI" id="CHEBI:83989"/>
        <dbReference type="ChEBI" id="CHEBI:138538"/>
        <dbReference type="EC" id="2.3.1.179"/>
    </reaction>
</comment>
<evidence type="ECO:0000313" key="18">
    <source>
        <dbReference type="EMBL" id="RDG36683.1"/>
    </source>
</evidence>
<comment type="similarity">
    <text evidence="2 14 16">Belongs to the thiolase-like superfamily. Beta-ketoacyl-ACP synthases family.</text>
</comment>
<dbReference type="FunFam" id="3.40.47.10:FF:000018">
    <property type="entry name" value="3-oxoacyl-[acyl-carrier-protein] synthase 2"/>
    <property type="match status" value="1"/>
</dbReference>
<dbReference type="GO" id="GO:0006633">
    <property type="term" value="P:fatty acid biosynthetic process"/>
    <property type="evidence" value="ECO:0007669"/>
    <property type="project" value="UniProtKB-UniRule"/>
</dbReference>
<evidence type="ECO:0000256" key="14">
    <source>
        <dbReference type="PIRNR" id="PIRNR000447"/>
    </source>
</evidence>
<dbReference type="InterPro" id="IPR000794">
    <property type="entry name" value="Beta-ketoacyl_synthase"/>
</dbReference>
<keyword evidence="5 14" id="KW-0444">Lipid biosynthesis</keyword>
<dbReference type="Proteomes" id="UP000253741">
    <property type="component" value="Unassembled WGS sequence"/>
</dbReference>
<dbReference type="EC" id="2.3.1.179" evidence="3 14"/>
<dbReference type="Gene3D" id="3.40.47.10">
    <property type="match status" value="1"/>
</dbReference>
<dbReference type="PIRSF" id="PIRSF000447">
    <property type="entry name" value="KAS_II"/>
    <property type="match status" value="1"/>
</dbReference>
<dbReference type="GO" id="GO:0004315">
    <property type="term" value="F:3-oxoacyl-[acyl-carrier-protein] synthase activity"/>
    <property type="evidence" value="ECO:0007669"/>
    <property type="project" value="UniProtKB-UniRule"/>
</dbReference>